<dbReference type="Proteomes" id="UP000197269">
    <property type="component" value="Unassembled WGS sequence"/>
</dbReference>
<comment type="caution">
    <text evidence="1">The sequence shown here is derived from an EMBL/GenBank/DDBJ whole genome shotgun (WGS) entry which is preliminary data.</text>
</comment>
<evidence type="ECO:0000313" key="1">
    <source>
        <dbReference type="EMBL" id="OWO89700.1"/>
    </source>
</evidence>
<dbReference type="EMBL" id="MXPU01000040">
    <property type="protein sequence ID" value="OWO89700.1"/>
    <property type="molecule type" value="Genomic_DNA"/>
</dbReference>
<gene>
    <name evidence="1" type="ORF">B5E41_30125</name>
</gene>
<sequence length="97" mass="11265">MLLSSPAPIRLMDKEVFRKTERAFVMSKICSRQHAEIVYNKKMRGFAAMPIAERMQSCPISMEEIFLTALPRIAIAIRLRVDWITVTEIQLVRSNLR</sequence>
<reference evidence="1 2" key="1">
    <citation type="submission" date="2017-03" db="EMBL/GenBank/DDBJ databases">
        <title>Genome of strain Rhizobium sp. CNPSo 668.</title>
        <authorList>
            <person name="Ribeiro R."/>
        </authorList>
    </citation>
    <scope>NUCLEOTIDE SEQUENCE [LARGE SCALE GENOMIC DNA]</scope>
    <source>
        <strain evidence="1 2">CNPSo 668</strain>
    </source>
</reference>
<name>A0A246DKV8_9HYPH</name>
<protein>
    <submittedName>
        <fullName evidence="1">Uncharacterized protein</fullName>
    </submittedName>
</protein>
<accession>A0A246DKV8</accession>
<dbReference type="AlphaFoldDB" id="A0A246DKV8"/>
<evidence type="ECO:0000313" key="2">
    <source>
        <dbReference type="Proteomes" id="UP000197269"/>
    </source>
</evidence>
<proteinExistence type="predicted"/>
<organism evidence="1 2">
    <name type="scientific">Rhizobium esperanzae</name>
    <dbReference type="NCBI Taxonomy" id="1967781"/>
    <lineage>
        <taxon>Bacteria</taxon>
        <taxon>Pseudomonadati</taxon>
        <taxon>Pseudomonadota</taxon>
        <taxon>Alphaproteobacteria</taxon>
        <taxon>Hyphomicrobiales</taxon>
        <taxon>Rhizobiaceae</taxon>
        <taxon>Rhizobium/Agrobacterium group</taxon>
        <taxon>Rhizobium</taxon>
    </lineage>
</organism>